<protein>
    <submittedName>
        <fullName evidence="1">Uncharacterized protein</fullName>
    </submittedName>
</protein>
<dbReference type="Proteomes" id="UP000547973">
    <property type="component" value="Unassembled WGS sequence"/>
</dbReference>
<keyword evidence="2" id="KW-1185">Reference proteome</keyword>
<accession>A0A7Y9ZCJ8</accession>
<evidence type="ECO:0000313" key="2">
    <source>
        <dbReference type="Proteomes" id="UP000547973"/>
    </source>
</evidence>
<evidence type="ECO:0000313" key="1">
    <source>
        <dbReference type="EMBL" id="NYI42852.1"/>
    </source>
</evidence>
<proteinExistence type="predicted"/>
<dbReference type="RefSeq" id="WP_062075530.1">
    <property type="nucleotide sequence ID" value="NZ_BBRC01000010.1"/>
</dbReference>
<name>A0A7Y9ZCJ8_9MICO</name>
<dbReference type="EMBL" id="JACBZO010000002">
    <property type="protein sequence ID" value="NYI42852.1"/>
    <property type="molecule type" value="Genomic_DNA"/>
</dbReference>
<comment type="caution">
    <text evidence="1">The sequence shown here is derived from an EMBL/GenBank/DDBJ whole genome shotgun (WGS) entry which is preliminary data.</text>
</comment>
<sequence length="111" mass="12573">MSTATRTESGFISTCNCIAGVPWDCDTCYTDKRDREYMLRISHQILKGIRTENRIQRECARNAHEVGVCRCSGALRLKGPAMYREALQLARDIVNESREARGYLPFTARAA</sequence>
<dbReference type="AlphaFoldDB" id="A0A7Y9ZCJ8"/>
<reference evidence="1 2" key="1">
    <citation type="submission" date="2020-07" db="EMBL/GenBank/DDBJ databases">
        <title>Sequencing the genomes of 1000 actinobacteria strains.</title>
        <authorList>
            <person name="Klenk H.-P."/>
        </authorList>
    </citation>
    <scope>NUCLEOTIDE SEQUENCE [LARGE SCALE GENOMIC DNA]</scope>
    <source>
        <strain evidence="1 2">DSM 19970</strain>
    </source>
</reference>
<gene>
    <name evidence="1" type="ORF">BKA03_003026</name>
</gene>
<organism evidence="1 2">
    <name type="scientific">Demequina lutea</name>
    <dbReference type="NCBI Taxonomy" id="431489"/>
    <lineage>
        <taxon>Bacteria</taxon>
        <taxon>Bacillati</taxon>
        <taxon>Actinomycetota</taxon>
        <taxon>Actinomycetes</taxon>
        <taxon>Micrococcales</taxon>
        <taxon>Demequinaceae</taxon>
        <taxon>Demequina</taxon>
    </lineage>
</organism>